<evidence type="ECO:0000313" key="2">
    <source>
        <dbReference type="EMBL" id="QNN50332.1"/>
    </source>
</evidence>
<organism evidence="2 3">
    <name type="scientific">Phycicoccus endophyticus</name>
    <dbReference type="NCBI Taxonomy" id="1690220"/>
    <lineage>
        <taxon>Bacteria</taxon>
        <taxon>Bacillati</taxon>
        <taxon>Actinomycetota</taxon>
        <taxon>Actinomycetes</taxon>
        <taxon>Micrococcales</taxon>
        <taxon>Intrasporangiaceae</taxon>
        <taxon>Phycicoccus</taxon>
    </lineage>
</organism>
<dbReference type="GO" id="GO:0016747">
    <property type="term" value="F:acyltransferase activity, transferring groups other than amino-acyl groups"/>
    <property type="evidence" value="ECO:0007669"/>
    <property type="project" value="InterPro"/>
</dbReference>
<keyword evidence="3" id="KW-1185">Reference proteome</keyword>
<dbReference type="RefSeq" id="WP_166097858.1">
    <property type="nucleotide sequence ID" value="NZ_BMMY01000001.1"/>
</dbReference>
<dbReference type="Gene3D" id="3.40.630.30">
    <property type="match status" value="1"/>
</dbReference>
<gene>
    <name evidence="2" type="ORF">H9L10_04695</name>
</gene>
<dbReference type="InterPro" id="IPR016181">
    <property type="entry name" value="Acyl_CoA_acyltransferase"/>
</dbReference>
<sequence length="158" mass="17504">MPVLRSLRLEDLDALMDLQRAGAVAGLGHIFPQETHPFPTAQVRARWEAEMQDPGVDCYAVVTAAGIGGFAATRGAELLHFGTAPETWGSGLAGWAHDAVVERLRRRGHGAARLRVFEENGRAIRFYERRGWVPTGERTRTSFAPYPLLRHYELALSP</sequence>
<reference evidence="2 3" key="1">
    <citation type="submission" date="2020-08" db="EMBL/GenBank/DDBJ databases">
        <title>Genome sequence of Phycicoccus endophyticus JCM 31784T.</title>
        <authorList>
            <person name="Hyun D.-W."/>
            <person name="Bae J.-W."/>
        </authorList>
    </citation>
    <scope>NUCLEOTIDE SEQUENCE [LARGE SCALE GENOMIC DNA]</scope>
    <source>
        <strain evidence="2 3">JCM 31784</strain>
    </source>
</reference>
<name>A0A7G9R407_9MICO</name>
<dbReference type="SUPFAM" id="SSF55729">
    <property type="entry name" value="Acyl-CoA N-acyltransferases (Nat)"/>
    <property type="match status" value="1"/>
</dbReference>
<dbReference type="EMBL" id="CP060712">
    <property type="protein sequence ID" value="QNN50332.1"/>
    <property type="molecule type" value="Genomic_DNA"/>
</dbReference>
<dbReference type="Proteomes" id="UP000515976">
    <property type="component" value="Chromosome"/>
</dbReference>
<evidence type="ECO:0000313" key="3">
    <source>
        <dbReference type="Proteomes" id="UP000515976"/>
    </source>
</evidence>
<dbReference type="Pfam" id="PF00583">
    <property type="entry name" value="Acetyltransf_1"/>
    <property type="match status" value="1"/>
</dbReference>
<proteinExistence type="predicted"/>
<dbReference type="InterPro" id="IPR000182">
    <property type="entry name" value="GNAT_dom"/>
</dbReference>
<feature type="domain" description="N-acetyltransferase" evidence="1">
    <location>
        <begin position="2"/>
        <end position="158"/>
    </location>
</feature>
<evidence type="ECO:0000259" key="1">
    <source>
        <dbReference type="PROSITE" id="PS51186"/>
    </source>
</evidence>
<dbReference type="PROSITE" id="PS51186">
    <property type="entry name" value="GNAT"/>
    <property type="match status" value="1"/>
</dbReference>
<dbReference type="KEGG" id="pei:H9L10_04695"/>
<protein>
    <submittedName>
        <fullName evidence="2">GNAT family N-acetyltransferase</fullName>
    </submittedName>
</protein>
<dbReference type="AlphaFoldDB" id="A0A7G9R407"/>
<accession>A0A7G9R407</accession>
<keyword evidence="2" id="KW-0808">Transferase</keyword>